<dbReference type="OrthoDB" id="543755at2"/>
<gene>
    <name evidence="1" type="ORF">SAMN02982989_2418</name>
</gene>
<dbReference type="Proteomes" id="UP000192903">
    <property type="component" value="Unassembled WGS sequence"/>
</dbReference>
<dbReference type="RefSeq" id="WP_085422608.1">
    <property type="nucleotide sequence ID" value="NZ_FXAF01000006.1"/>
</dbReference>
<proteinExistence type="predicted"/>
<dbReference type="EMBL" id="FXAF01000006">
    <property type="protein sequence ID" value="SMF47184.1"/>
    <property type="molecule type" value="Genomic_DNA"/>
</dbReference>
<reference evidence="2" key="1">
    <citation type="submission" date="2017-04" db="EMBL/GenBank/DDBJ databases">
        <authorList>
            <person name="Varghese N."/>
            <person name="Submissions S."/>
        </authorList>
    </citation>
    <scope>NUCLEOTIDE SEQUENCE [LARGE SCALE GENOMIC DNA]</scope>
    <source>
        <strain evidence="2">B4P</strain>
    </source>
</reference>
<dbReference type="GO" id="GO:0000271">
    <property type="term" value="P:polysaccharide biosynthetic process"/>
    <property type="evidence" value="ECO:0007669"/>
    <property type="project" value="InterPro"/>
</dbReference>
<keyword evidence="2" id="KW-1185">Reference proteome</keyword>
<name>A0A1X7F8A6_9HYPH</name>
<accession>A0A1X7F8A6</accession>
<evidence type="ECO:0000313" key="2">
    <source>
        <dbReference type="Proteomes" id="UP000192903"/>
    </source>
</evidence>
<dbReference type="AlphaFoldDB" id="A0A1X7F8A6"/>
<dbReference type="InterPro" id="IPR007833">
    <property type="entry name" value="Capsule_polysaccharide_synth"/>
</dbReference>
<sequence>MMTNDRPDFAGLTVFAFHFRRWKRAVLQAYFPQARFVYPPLYLTDRAFARDWARAIGASEKPVLLVWGRNAPQAAIAFARENSIPLRFIEDGFIRSLVPNASHSAPFSLTFDSRTPYFDSRQASDLECLLGSYDFAGDPALMERARKGIRSLLASGLSKYNAAGTMDAAHEPKTKERRRILVIGQVEDDASITLGCDRPMTNNDVVRTAASENPGCEILYKPHPDVLNGVRKRLSNPAEVAHLCRLVTAPVSLPELLAGTDHVYTITSLGGFEALLRGIPVTVMGCPFYAGWGLTDDRQANPRRGRKLSVEELFAGAYLLYPHYFNPVTGAAISFEECLELAAHWRKTGMPESLIAPIPIPAKPSFRLFGPYGLLGWRHLLTEPLARIIGTIGNRTDADDFRKNPILFFRELSNPTFRKVGRVLYPFD</sequence>
<organism evidence="1 2">
    <name type="scientific">Xaviernesmea oryzae</name>
    <dbReference type="NCBI Taxonomy" id="464029"/>
    <lineage>
        <taxon>Bacteria</taxon>
        <taxon>Pseudomonadati</taxon>
        <taxon>Pseudomonadota</taxon>
        <taxon>Alphaproteobacteria</taxon>
        <taxon>Hyphomicrobiales</taxon>
        <taxon>Rhizobiaceae</taxon>
        <taxon>Rhizobium/Agrobacterium group</taxon>
        <taxon>Xaviernesmea</taxon>
    </lineage>
</organism>
<dbReference type="CDD" id="cd16439">
    <property type="entry name" value="beta_Kdo_transferase_KpsC_2"/>
    <property type="match status" value="1"/>
</dbReference>
<protein>
    <submittedName>
        <fullName evidence="1">Capsule polysaccharide biosynthesis protein</fullName>
    </submittedName>
</protein>
<evidence type="ECO:0000313" key="1">
    <source>
        <dbReference type="EMBL" id="SMF47184.1"/>
    </source>
</evidence>
<dbReference type="GO" id="GO:0015774">
    <property type="term" value="P:polysaccharide transport"/>
    <property type="evidence" value="ECO:0007669"/>
    <property type="project" value="InterPro"/>
</dbReference>
<dbReference type="Pfam" id="PF05159">
    <property type="entry name" value="Capsule_synth"/>
    <property type="match status" value="1"/>
</dbReference>
<dbReference type="STRING" id="464029.SAMN02982989_2418"/>